<name>A0A6N0NYB5_9CREN</name>
<dbReference type="InterPro" id="IPR000086">
    <property type="entry name" value="NUDIX_hydrolase_dom"/>
</dbReference>
<dbReference type="GO" id="GO:0046872">
    <property type="term" value="F:metal ion binding"/>
    <property type="evidence" value="ECO:0007669"/>
    <property type="project" value="UniProtKB-KW"/>
</dbReference>
<dbReference type="Pfam" id="PF00293">
    <property type="entry name" value="NUDIX"/>
    <property type="match status" value="1"/>
</dbReference>
<protein>
    <submittedName>
        <fullName evidence="8">NUDIX domain-containing protein</fullName>
    </submittedName>
</protein>
<evidence type="ECO:0000256" key="4">
    <source>
        <dbReference type="ARBA" id="ARBA00022801"/>
    </source>
</evidence>
<keyword evidence="5" id="KW-0460">Magnesium</keyword>
<gene>
    <name evidence="8" type="ORF">GWK48_09425</name>
</gene>
<dbReference type="PANTHER" id="PTHR12992:SF11">
    <property type="entry name" value="MITOCHONDRIAL COENZYME A DIPHOSPHATASE NUDT8"/>
    <property type="match status" value="1"/>
</dbReference>
<accession>A0A6N0NYB5</accession>
<dbReference type="CDD" id="cd03426">
    <property type="entry name" value="NUDIX_CoAse_Nudt7"/>
    <property type="match status" value="1"/>
</dbReference>
<dbReference type="PROSITE" id="PS51462">
    <property type="entry name" value="NUDIX"/>
    <property type="match status" value="1"/>
</dbReference>
<keyword evidence="4" id="KW-0378">Hydrolase</keyword>
<dbReference type="SUPFAM" id="SSF55811">
    <property type="entry name" value="Nudix"/>
    <property type="match status" value="1"/>
</dbReference>
<evidence type="ECO:0000256" key="1">
    <source>
        <dbReference type="ARBA" id="ARBA00001936"/>
    </source>
</evidence>
<reference evidence="8 9" key="1">
    <citation type="submission" date="2020-02" db="EMBL/GenBank/DDBJ databases">
        <title>Comparative genome analysis reveals the metabolism and evolution of the thermophilic archaeal genus Metallosphaera.</title>
        <authorList>
            <person name="Jiang C."/>
        </authorList>
    </citation>
    <scope>NUCLEOTIDE SEQUENCE [LARGE SCALE GENOMIC DNA]</scope>
    <source>
        <strain evidence="8 9">Ric-A</strain>
    </source>
</reference>
<dbReference type="GeneID" id="55642163"/>
<evidence type="ECO:0000313" key="8">
    <source>
        <dbReference type="EMBL" id="QKR00569.1"/>
    </source>
</evidence>
<comment type="cofactor">
    <cofactor evidence="1">
        <name>Mn(2+)</name>
        <dbReference type="ChEBI" id="CHEBI:29035"/>
    </cofactor>
</comment>
<dbReference type="InterPro" id="IPR045121">
    <property type="entry name" value="CoAse"/>
</dbReference>
<evidence type="ECO:0000256" key="2">
    <source>
        <dbReference type="ARBA" id="ARBA00001946"/>
    </source>
</evidence>
<organism evidence="8 9">
    <name type="scientific">Metallosphaera tengchongensis</name>
    <dbReference type="NCBI Taxonomy" id="1532350"/>
    <lineage>
        <taxon>Archaea</taxon>
        <taxon>Thermoproteota</taxon>
        <taxon>Thermoprotei</taxon>
        <taxon>Sulfolobales</taxon>
        <taxon>Sulfolobaceae</taxon>
        <taxon>Metallosphaera</taxon>
    </lineage>
</organism>
<dbReference type="EMBL" id="CP049074">
    <property type="protein sequence ID" value="QKR00569.1"/>
    <property type="molecule type" value="Genomic_DNA"/>
</dbReference>
<sequence>MECDAAVILIKSNDGKLLIIKRAEQKGDPWSGHMALPGGHRDGQESCEETALREVKEEVGLTPKNIQFLGIYWPNNRKDLHVAVYLGETDSTDVTPDNEVAKYFWIDPKDLVDQGGRYVYSGYVIWGMTYRIIKDYLSARQRSSHQFQAVDQSSLEE</sequence>
<evidence type="ECO:0000256" key="3">
    <source>
        <dbReference type="ARBA" id="ARBA00022723"/>
    </source>
</evidence>
<dbReference type="InterPro" id="IPR020084">
    <property type="entry name" value="NUDIX_hydrolase_CS"/>
</dbReference>
<comment type="cofactor">
    <cofactor evidence="2">
        <name>Mg(2+)</name>
        <dbReference type="ChEBI" id="CHEBI:18420"/>
    </cofactor>
</comment>
<dbReference type="PROSITE" id="PS00893">
    <property type="entry name" value="NUDIX_BOX"/>
    <property type="match status" value="1"/>
</dbReference>
<dbReference type="OrthoDB" id="40462at2157"/>
<evidence type="ECO:0000259" key="7">
    <source>
        <dbReference type="PROSITE" id="PS51462"/>
    </source>
</evidence>
<dbReference type="GO" id="GO:0010945">
    <property type="term" value="F:coenzyme A diphosphatase activity"/>
    <property type="evidence" value="ECO:0007669"/>
    <property type="project" value="InterPro"/>
</dbReference>
<dbReference type="Gene3D" id="3.90.79.10">
    <property type="entry name" value="Nucleoside Triphosphate Pyrophosphohydrolase"/>
    <property type="match status" value="1"/>
</dbReference>
<feature type="domain" description="Nudix hydrolase" evidence="7">
    <location>
        <begin position="1"/>
        <end position="129"/>
    </location>
</feature>
<keyword evidence="9" id="KW-1185">Reference proteome</keyword>
<dbReference type="AlphaFoldDB" id="A0A6N0NYB5"/>
<dbReference type="RefSeq" id="WP_174631685.1">
    <property type="nucleotide sequence ID" value="NZ_CP049074.1"/>
</dbReference>
<keyword evidence="6" id="KW-0464">Manganese</keyword>
<dbReference type="PANTHER" id="PTHR12992">
    <property type="entry name" value="NUDIX HYDROLASE"/>
    <property type="match status" value="1"/>
</dbReference>
<proteinExistence type="predicted"/>
<keyword evidence="3" id="KW-0479">Metal-binding</keyword>
<evidence type="ECO:0000256" key="6">
    <source>
        <dbReference type="ARBA" id="ARBA00023211"/>
    </source>
</evidence>
<dbReference type="KEGG" id="mten:GWK48_09425"/>
<dbReference type="InterPro" id="IPR015797">
    <property type="entry name" value="NUDIX_hydrolase-like_dom_sf"/>
</dbReference>
<dbReference type="Proteomes" id="UP000509301">
    <property type="component" value="Chromosome"/>
</dbReference>
<evidence type="ECO:0000313" key="9">
    <source>
        <dbReference type="Proteomes" id="UP000509301"/>
    </source>
</evidence>
<evidence type="ECO:0000256" key="5">
    <source>
        <dbReference type="ARBA" id="ARBA00022842"/>
    </source>
</evidence>